<dbReference type="SUPFAM" id="SSF54631">
    <property type="entry name" value="CBS-domain pair"/>
    <property type="match status" value="1"/>
</dbReference>
<dbReference type="SMART" id="SM00267">
    <property type="entry name" value="GGDEF"/>
    <property type="match status" value="1"/>
</dbReference>
<accession>A0A1A5YLG8</accession>
<evidence type="ECO:0000259" key="1">
    <source>
        <dbReference type="PROSITE" id="PS50887"/>
    </source>
</evidence>
<protein>
    <recommendedName>
        <fullName evidence="1">GGDEF domain-containing protein</fullName>
    </recommendedName>
</protein>
<dbReference type="GO" id="GO:1902201">
    <property type="term" value="P:negative regulation of bacterial-type flagellum-dependent cell motility"/>
    <property type="evidence" value="ECO:0007669"/>
    <property type="project" value="TreeGrafter"/>
</dbReference>
<dbReference type="STRING" id="1844972.A7K91_03245"/>
<dbReference type="SUPFAM" id="SSF55073">
    <property type="entry name" value="Nucleotide cyclase"/>
    <property type="match status" value="1"/>
</dbReference>
<keyword evidence="3" id="KW-1185">Reference proteome</keyword>
<evidence type="ECO:0000313" key="3">
    <source>
        <dbReference type="Proteomes" id="UP000092024"/>
    </source>
</evidence>
<dbReference type="InterPro" id="IPR000160">
    <property type="entry name" value="GGDEF_dom"/>
</dbReference>
<dbReference type="GO" id="GO:0043709">
    <property type="term" value="P:cell adhesion involved in single-species biofilm formation"/>
    <property type="evidence" value="ECO:0007669"/>
    <property type="project" value="TreeGrafter"/>
</dbReference>
<dbReference type="GO" id="GO:0005886">
    <property type="term" value="C:plasma membrane"/>
    <property type="evidence" value="ECO:0007669"/>
    <property type="project" value="TreeGrafter"/>
</dbReference>
<reference evidence="2 3" key="1">
    <citation type="submission" date="2016-05" db="EMBL/GenBank/DDBJ databases">
        <title>Paenibacillus oryzae. sp. nov., isolated from the rice root.</title>
        <authorList>
            <person name="Zhang J."/>
            <person name="Zhang X."/>
        </authorList>
    </citation>
    <scope>NUCLEOTIDE SEQUENCE [LARGE SCALE GENOMIC DNA]</scope>
    <source>
        <strain evidence="2 3">1DrF-4</strain>
    </source>
</reference>
<dbReference type="GO" id="GO:0052621">
    <property type="term" value="F:diguanylate cyclase activity"/>
    <property type="evidence" value="ECO:0007669"/>
    <property type="project" value="TreeGrafter"/>
</dbReference>
<sequence length="485" mass="52746">MKQAGVGLLHEELLRQLEQSWKAGEVAVVYVRLHNSAPELAAVLADWQTRISGLIWSHNLGMISFYYIGCGSEGPGARLVAMQYAKELQKWLDEVICGLSARDAAGHSLYNIGSAPLLQPQDETETEAALFSQLVQLMEQSFREQQVSKLPIMRGSGLIKAGGYGLRYNVGQLAVPVPVFESSAKVSQLAELFDSQPKAYGAVIVKNERPVGLVTKQRLHKLLAGQFGYSLYANRPLEVIMDGQPLILEDSDPVELAAQLAMSREYDQLYDMVVTVKEGKVTGAVTVQALLECMTALRTEEARTASPLTGLPGNAGIQAELTQRLEAGEAFAVVYADLDYFKWFNDCFGFARGDELIRFLGELMVKCFSRDEHFFVGHVGGDDFIGVAKPEVAELACGEMLAQFEEGARRLYSGGQNLAVEDRQGRPVGLEGVTVSLSLLICNGGEGLAPEDISLSAARLKKKAKAIVGSSCVTGHLTSRQPSRK</sequence>
<organism evidence="2 3">
    <name type="scientific">Paenibacillus oryzae</name>
    <dbReference type="NCBI Taxonomy" id="1844972"/>
    <lineage>
        <taxon>Bacteria</taxon>
        <taxon>Bacillati</taxon>
        <taxon>Bacillota</taxon>
        <taxon>Bacilli</taxon>
        <taxon>Bacillales</taxon>
        <taxon>Paenibacillaceae</taxon>
        <taxon>Paenibacillus</taxon>
    </lineage>
</organism>
<dbReference type="PANTHER" id="PTHR45138">
    <property type="entry name" value="REGULATORY COMPONENTS OF SENSORY TRANSDUCTION SYSTEM"/>
    <property type="match status" value="1"/>
</dbReference>
<dbReference type="AlphaFoldDB" id="A0A1A5YLG8"/>
<dbReference type="Gene3D" id="3.10.580.10">
    <property type="entry name" value="CBS-domain"/>
    <property type="match status" value="1"/>
</dbReference>
<dbReference type="EMBL" id="LYPA01000046">
    <property type="protein sequence ID" value="OBR66476.1"/>
    <property type="molecule type" value="Genomic_DNA"/>
</dbReference>
<dbReference type="Pfam" id="PF00990">
    <property type="entry name" value="GGDEF"/>
    <property type="match status" value="1"/>
</dbReference>
<dbReference type="InterPro" id="IPR050469">
    <property type="entry name" value="Diguanylate_Cyclase"/>
</dbReference>
<dbReference type="Proteomes" id="UP000092024">
    <property type="component" value="Unassembled WGS sequence"/>
</dbReference>
<comment type="caution">
    <text evidence="2">The sequence shown here is derived from an EMBL/GenBank/DDBJ whole genome shotgun (WGS) entry which is preliminary data.</text>
</comment>
<gene>
    <name evidence="2" type="ORF">A7K91_03245</name>
</gene>
<dbReference type="PROSITE" id="PS50887">
    <property type="entry name" value="GGDEF"/>
    <property type="match status" value="1"/>
</dbReference>
<dbReference type="Gene3D" id="3.30.70.270">
    <property type="match status" value="1"/>
</dbReference>
<dbReference type="InterPro" id="IPR043128">
    <property type="entry name" value="Rev_trsase/Diguanyl_cyclase"/>
</dbReference>
<name>A0A1A5YLG8_9BACL</name>
<dbReference type="PANTHER" id="PTHR45138:SF25">
    <property type="entry name" value="GGDEF DOMAIN PROTEIN"/>
    <property type="match status" value="1"/>
</dbReference>
<evidence type="ECO:0000313" key="2">
    <source>
        <dbReference type="EMBL" id="OBR66476.1"/>
    </source>
</evidence>
<dbReference type="InterPro" id="IPR029787">
    <property type="entry name" value="Nucleotide_cyclase"/>
</dbReference>
<dbReference type="InterPro" id="IPR046342">
    <property type="entry name" value="CBS_dom_sf"/>
</dbReference>
<dbReference type="CDD" id="cd01949">
    <property type="entry name" value="GGDEF"/>
    <property type="match status" value="1"/>
</dbReference>
<feature type="domain" description="GGDEF" evidence="1">
    <location>
        <begin position="329"/>
        <end position="478"/>
    </location>
</feature>
<proteinExistence type="predicted"/>